<feature type="binding site" evidence="12">
    <location>
        <position position="129"/>
    </location>
    <ligand>
        <name>Zn(2+)</name>
        <dbReference type="ChEBI" id="CHEBI:29105"/>
        <note>catalytic</note>
    </ligand>
</feature>
<feature type="binding site" evidence="11">
    <location>
        <position position="204"/>
    </location>
    <ligand>
        <name>5-aminolevulinate</name>
        <dbReference type="ChEBI" id="CHEBI:356416"/>
        <label>1</label>
    </ligand>
</feature>
<dbReference type="GO" id="GO:0005829">
    <property type="term" value="C:cytosol"/>
    <property type="evidence" value="ECO:0007669"/>
    <property type="project" value="TreeGrafter"/>
</dbReference>
<evidence type="ECO:0000256" key="3">
    <source>
        <dbReference type="ARBA" id="ARBA00012053"/>
    </source>
</evidence>
<dbReference type="NCBIfam" id="NF006762">
    <property type="entry name" value="PRK09283.1"/>
    <property type="match status" value="1"/>
</dbReference>
<evidence type="ECO:0000256" key="13">
    <source>
        <dbReference type="RuleBase" id="RU004161"/>
    </source>
</evidence>
<gene>
    <name evidence="14" type="primary">hemB</name>
    <name evidence="14" type="ORF">EPJ80_00725</name>
</gene>
<reference evidence="14 15" key="1">
    <citation type="journal article" date="1992" name="Lakartidningen">
        <title>[Penicillin V and not amoxicillin is the first choice preparation in acute otitis].</title>
        <authorList>
            <person name="Kamme C."/>
            <person name="Lundgren K."/>
            <person name="Prellner K."/>
        </authorList>
    </citation>
    <scope>NUCLEOTIDE SEQUENCE [LARGE SCALE GENOMIC DNA]</scope>
    <source>
        <strain evidence="14 15">W1</strain>
    </source>
</reference>
<comment type="catalytic activity">
    <reaction evidence="9">
        <text>2 5-aminolevulinate = porphobilinogen + 2 H2O + H(+)</text>
        <dbReference type="Rhea" id="RHEA:24064"/>
        <dbReference type="ChEBI" id="CHEBI:15377"/>
        <dbReference type="ChEBI" id="CHEBI:15378"/>
        <dbReference type="ChEBI" id="CHEBI:58126"/>
        <dbReference type="ChEBI" id="CHEBI:356416"/>
        <dbReference type="EC" id="4.2.1.24"/>
    </reaction>
</comment>
<dbReference type="GO" id="GO:0006782">
    <property type="term" value="P:protoporphyrinogen IX biosynthetic process"/>
    <property type="evidence" value="ECO:0007669"/>
    <property type="project" value="UniProtKB-UniPathway"/>
</dbReference>
<evidence type="ECO:0000256" key="9">
    <source>
        <dbReference type="ARBA" id="ARBA00047651"/>
    </source>
</evidence>
<protein>
    <recommendedName>
        <fullName evidence="4">Delta-aminolevulinic acid dehydratase</fullName>
        <ecNumber evidence="3">4.2.1.24</ecNumber>
    </recommendedName>
    <alternativeName>
        <fullName evidence="8">Porphobilinogen synthase</fullName>
    </alternativeName>
</protein>
<dbReference type="AlphaFoldDB" id="A0A5C8CKY4"/>
<feature type="binding site" evidence="11">
    <location>
        <position position="273"/>
    </location>
    <ligand>
        <name>5-aminolevulinate</name>
        <dbReference type="ChEBI" id="CHEBI:356416"/>
        <label>2</label>
    </ligand>
</feature>
<evidence type="ECO:0000256" key="10">
    <source>
        <dbReference type="PIRSR" id="PIRSR001415-1"/>
    </source>
</evidence>
<dbReference type="PRINTS" id="PR00144">
    <property type="entry name" value="DALDHYDRTASE"/>
</dbReference>
<evidence type="ECO:0000256" key="4">
    <source>
        <dbReference type="ARBA" id="ARBA00020771"/>
    </source>
</evidence>
<comment type="pathway">
    <text evidence="1">Porphyrin-containing compound metabolism; protoporphyrin-IX biosynthesis; coproporphyrinogen-III from 5-aminolevulinate: step 1/4.</text>
</comment>
<dbReference type="InterPro" id="IPR001731">
    <property type="entry name" value="ALAD"/>
</dbReference>
<keyword evidence="6 14" id="KW-0456">Lyase</keyword>
<keyword evidence="12" id="KW-0479">Metal-binding</keyword>
<dbReference type="RefSeq" id="WP_147757505.1">
    <property type="nucleotide sequence ID" value="NZ_SAXT01000001.1"/>
</dbReference>
<evidence type="ECO:0000256" key="5">
    <source>
        <dbReference type="ARBA" id="ARBA00023133"/>
    </source>
</evidence>
<dbReference type="GO" id="GO:0008270">
    <property type="term" value="F:zinc ion binding"/>
    <property type="evidence" value="ECO:0007669"/>
    <property type="project" value="TreeGrafter"/>
</dbReference>
<feature type="binding site" evidence="12">
    <location>
        <position position="119"/>
    </location>
    <ligand>
        <name>Zn(2+)</name>
        <dbReference type="ChEBI" id="CHEBI:29105"/>
        <note>catalytic</note>
    </ligand>
</feature>
<feature type="active site" description="Schiff-base intermediate with substrate" evidence="10">
    <location>
        <position position="194"/>
    </location>
</feature>
<dbReference type="UniPathway" id="UPA00251">
    <property type="reaction ID" value="UER00318"/>
</dbReference>
<evidence type="ECO:0000256" key="2">
    <source>
        <dbReference type="ARBA" id="ARBA00008055"/>
    </source>
</evidence>
<dbReference type="PIRSF" id="PIRSF001415">
    <property type="entry name" value="Porphbilin_synth"/>
    <property type="match status" value="1"/>
</dbReference>
<dbReference type="Gene3D" id="3.20.20.70">
    <property type="entry name" value="Aldolase class I"/>
    <property type="match status" value="1"/>
</dbReference>
<proteinExistence type="inferred from homology"/>
<dbReference type="EC" id="4.2.1.24" evidence="3"/>
<comment type="caution">
    <text evidence="14">The sequence shown here is derived from an EMBL/GenBank/DDBJ whole genome shotgun (WGS) entry which is preliminary data.</text>
</comment>
<feature type="binding site" evidence="11">
    <location>
        <position position="216"/>
    </location>
    <ligand>
        <name>5-aminolevulinate</name>
        <dbReference type="ChEBI" id="CHEBI:356416"/>
        <label>1</label>
    </ligand>
</feature>
<dbReference type="PANTHER" id="PTHR11458:SF0">
    <property type="entry name" value="DELTA-AMINOLEVULINIC ACID DEHYDRATASE"/>
    <property type="match status" value="1"/>
</dbReference>
<dbReference type="Pfam" id="PF00490">
    <property type="entry name" value="ALAD"/>
    <property type="match status" value="1"/>
</dbReference>
<comment type="similarity">
    <text evidence="2 13">Belongs to the ALAD family.</text>
</comment>
<organism evidence="14 15">
    <name type="scientific">Brachyspira aalborgi</name>
    <dbReference type="NCBI Taxonomy" id="29522"/>
    <lineage>
        <taxon>Bacteria</taxon>
        <taxon>Pseudomonadati</taxon>
        <taxon>Spirochaetota</taxon>
        <taxon>Spirochaetia</taxon>
        <taxon>Brachyspirales</taxon>
        <taxon>Brachyspiraceae</taxon>
        <taxon>Brachyspira</taxon>
    </lineage>
</organism>
<feature type="binding site" evidence="12">
    <location>
        <position position="121"/>
    </location>
    <ligand>
        <name>Zn(2+)</name>
        <dbReference type="ChEBI" id="CHEBI:29105"/>
        <note>catalytic</note>
    </ligand>
</feature>
<keyword evidence="12" id="KW-0862">Zinc</keyword>
<evidence type="ECO:0000313" key="15">
    <source>
        <dbReference type="Proteomes" id="UP000325116"/>
    </source>
</evidence>
<dbReference type="PANTHER" id="PTHR11458">
    <property type="entry name" value="DELTA-AMINOLEVULINIC ACID DEHYDRATASE"/>
    <property type="match status" value="1"/>
</dbReference>
<evidence type="ECO:0000256" key="11">
    <source>
        <dbReference type="PIRSR" id="PIRSR001415-2"/>
    </source>
</evidence>
<keyword evidence="7" id="KW-0627">Porphyrin biosynthesis</keyword>
<dbReference type="EMBL" id="SAXT01000001">
    <property type="protein sequence ID" value="TXJ13303.1"/>
    <property type="molecule type" value="Genomic_DNA"/>
</dbReference>
<dbReference type="GO" id="GO:0004655">
    <property type="term" value="F:porphobilinogen synthase activity"/>
    <property type="evidence" value="ECO:0007669"/>
    <property type="project" value="UniProtKB-EC"/>
</dbReference>
<dbReference type="InterPro" id="IPR013785">
    <property type="entry name" value="Aldolase_TIM"/>
</dbReference>
<dbReference type="SUPFAM" id="SSF51569">
    <property type="entry name" value="Aldolase"/>
    <property type="match status" value="1"/>
</dbReference>
<dbReference type="Proteomes" id="UP000325116">
    <property type="component" value="Unassembled WGS sequence"/>
</dbReference>
<sequence length="324" mass="36799">MQLFKRTRRTRNNALIRDLISDVNLSMNDFIYPLFIEEGNNIKSEIEAMPNQFRYSIDKLKEEIEDIINLGIKGILLFGIPKQKDEKGVSAYSEEGIIQKAVRYIKKNFSNILVITDVCMCEYTSHGHCGILHNDNVDNDLTIDYISKIALSHVNAGADMVAPSDCMDGHVYAIRTILDKNRYVNIPIMSYSVKYASGYYSPFRVAADSAPSFGDRKSYQMDFRNGKEYITKIENDIKEGADIFIIKPALPYLDVIKTVSNKFNIPIASYNVSGEYSMVKAASKLGFIDEKRITLENMFALKRAGSDIIITYHAKDLAKYLKEI</sequence>
<evidence type="ECO:0000313" key="14">
    <source>
        <dbReference type="EMBL" id="TXJ13303.1"/>
    </source>
</evidence>
<evidence type="ECO:0000256" key="12">
    <source>
        <dbReference type="PIRSR" id="PIRSR001415-3"/>
    </source>
</evidence>
<name>A0A5C8CKY4_9SPIR</name>
<dbReference type="CDD" id="cd00384">
    <property type="entry name" value="ALAD_PBGS"/>
    <property type="match status" value="1"/>
</dbReference>
<evidence type="ECO:0000256" key="1">
    <source>
        <dbReference type="ARBA" id="ARBA00004694"/>
    </source>
</evidence>
<feature type="binding site" evidence="11">
    <location>
        <position position="312"/>
    </location>
    <ligand>
        <name>5-aminolevulinate</name>
        <dbReference type="ChEBI" id="CHEBI:356416"/>
        <label>2</label>
    </ligand>
</feature>
<dbReference type="FunFam" id="3.20.20.70:FF:000019">
    <property type="entry name" value="Delta-aminolevulinic acid dehydratase"/>
    <property type="match status" value="1"/>
</dbReference>
<evidence type="ECO:0000256" key="6">
    <source>
        <dbReference type="ARBA" id="ARBA00023239"/>
    </source>
</evidence>
<evidence type="ECO:0000256" key="7">
    <source>
        <dbReference type="ARBA" id="ARBA00023244"/>
    </source>
</evidence>
<evidence type="ECO:0000256" key="8">
    <source>
        <dbReference type="ARBA" id="ARBA00032837"/>
    </source>
</evidence>
<accession>A0A5C8CKY4</accession>
<feature type="active site" description="Schiff-base intermediate with substrate" evidence="10">
    <location>
        <position position="247"/>
    </location>
</feature>
<keyword evidence="5" id="KW-0350">Heme biosynthesis</keyword>
<dbReference type="SMART" id="SM01004">
    <property type="entry name" value="ALAD"/>
    <property type="match status" value="1"/>
</dbReference>